<evidence type="ECO:0000313" key="2">
    <source>
        <dbReference type="Proteomes" id="UP000784294"/>
    </source>
</evidence>
<comment type="caution">
    <text evidence="1">The sequence shown here is derived from an EMBL/GenBank/DDBJ whole genome shotgun (WGS) entry which is preliminary data.</text>
</comment>
<evidence type="ECO:0000313" key="1">
    <source>
        <dbReference type="EMBL" id="VEL40948.1"/>
    </source>
</evidence>
<dbReference type="AlphaFoldDB" id="A0A448XNE2"/>
<gene>
    <name evidence="1" type="ORF">PXEA_LOCUS34388</name>
</gene>
<dbReference type="EMBL" id="CAAALY010267161">
    <property type="protein sequence ID" value="VEL40948.1"/>
    <property type="molecule type" value="Genomic_DNA"/>
</dbReference>
<reference evidence="1" key="1">
    <citation type="submission" date="2018-11" db="EMBL/GenBank/DDBJ databases">
        <authorList>
            <consortium name="Pathogen Informatics"/>
        </authorList>
    </citation>
    <scope>NUCLEOTIDE SEQUENCE</scope>
</reference>
<dbReference type="Proteomes" id="UP000784294">
    <property type="component" value="Unassembled WGS sequence"/>
</dbReference>
<sequence>MVLSISVVQASLSALPTSAVAGLSTALHSLPWTRTRVLSVDALADDLVATDVRKPSQPLFASVGASCEPAHLSDMTSILVAVLAQSPESRGCLEAGWPGREQAREDRCSVAEASPVGLEHTWSALPVDVEETLQVSQHLEARLGNDAQEILALT</sequence>
<accession>A0A448XNE2</accession>
<protein>
    <submittedName>
        <fullName evidence="1">Uncharacterized protein</fullName>
    </submittedName>
</protein>
<keyword evidence="2" id="KW-1185">Reference proteome</keyword>
<name>A0A448XNE2_9PLAT</name>
<proteinExistence type="predicted"/>
<organism evidence="1 2">
    <name type="scientific">Protopolystoma xenopodis</name>
    <dbReference type="NCBI Taxonomy" id="117903"/>
    <lineage>
        <taxon>Eukaryota</taxon>
        <taxon>Metazoa</taxon>
        <taxon>Spiralia</taxon>
        <taxon>Lophotrochozoa</taxon>
        <taxon>Platyhelminthes</taxon>
        <taxon>Monogenea</taxon>
        <taxon>Polyopisthocotylea</taxon>
        <taxon>Polystomatidea</taxon>
        <taxon>Polystomatidae</taxon>
        <taxon>Protopolystoma</taxon>
    </lineage>
</organism>